<dbReference type="InterPro" id="IPR001584">
    <property type="entry name" value="Integrase_cat-core"/>
</dbReference>
<evidence type="ECO:0000313" key="2">
    <source>
        <dbReference type="EMBL" id="MBM7128668.1"/>
    </source>
</evidence>
<evidence type="ECO:0000313" key="3">
    <source>
        <dbReference type="Proteomes" id="UP001430193"/>
    </source>
</evidence>
<dbReference type="EMBL" id="JADIKF010000035">
    <property type="protein sequence ID" value="MBM7128668.1"/>
    <property type="molecule type" value="Genomic_DNA"/>
</dbReference>
<accession>A0ABS2KCS3</accession>
<comment type="caution">
    <text evidence="2">The sequence shown here is derived from an EMBL/GenBank/DDBJ whole genome shotgun (WGS) entry which is preliminary data.</text>
</comment>
<protein>
    <submittedName>
        <fullName evidence="2">Transposase</fullName>
    </submittedName>
</protein>
<dbReference type="SUPFAM" id="SSF53098">
    <property type="entry name" value="Ribonuclease H-like"/>
    <property type="match status" value="1"/>
</dbReference>
<dbReference type="RefSeq" id="WP_204630290.1">
    <property type="nucleotide sequence ID" value="NZ_BSOC01000006.1"/>
</dbReference>
<evidence type="ECO:0000259" key="1">
    <source>
        <dbReference type="Pfam" id="PF13683"/>
    </source>
</evidence>
<feature type="domain" description="Integrase catalytic" evidence="1">
    <location>
        <begin position="7"/>
        <end position="37"/>
    </location>
</feature>
<keyword evidence="3" id="KW-1185">Reference proteome</keyword>
<dbReference type="Pfam" id="PF13683">
    <property type="entry name" value="rve_3"/>
    <property type="match status" value="1"/>
</dbReference>
<gene>
    <name evidence="2" type="ORF">ISS99_03950</name>
</gene>
<dbReference type="Proteomes" id="UP001430193">
    <property type="component" value="Unassembled WGS sequence"/>
</dbReference>
<sequence>MLVLGDTHLNEVRRMAEDWRHRYNHDRPHRSLGGLSPIRYAMALSTPAFISE</sequence>
<name>A0ABS2KCS3_9GAMM</name>
<dbReference type="InterPro" id="IPR012337">
    <property type="entry name" value="RNaseH-like_sf"/>
</dbReference>
<reference evidence="2" key="1">
    <citation type="submission" date="2020-10" db="EMBL/GenBank/DDBJ databases">
        <title>Phylogeny of dyella-like bacteria.</title>
        <authorList>
            <person name="Fu J."/>
        </authorList>
    </citation>
    <scope>NUCLEOTIDE SEQUENCE</scope>
    <source>
        <strain evidence="2">DHON07</strain>
    </source>
</reference>
<organism evidence="2 3">
    <name type="scientific">Dyella mobilis</name>
    <dbReference type="NCBI Taxonomy" id="1849582"/>
    <lineage>
        <taxon>Bacteria</taxon>
        <taxon>Pseudomonadati</taxon>
        <taxon>Pseudomonadota</taxon>
        <taxon>Gammaproteobacteria</taxon>
        <taxon>Lysobacterales</taxon>
        <taxon>Rhodanobacteraceae</taxon>
        <taxon>Dyella</taxon>
    </lineage>
</organism>
<proteinExistence type="predicted"/>